<keyword evidence="12" id="KW-1185">Reference proteome</keyword>
<evidence type="ECO:0000256" key="1">
    <source>
        <dbReference type="ARBA" id="ARBA00004771"/>
    </source>
</evidence>
<dbReference type="STRING" id="1317117.ATO7_08792"/>
<sequence length="443" mass="49982">MREAHNNMRVNPVHAAWLVLESQATPMHMGALLYFKRPRGAKADYVHKLASRWREHVGVEAPWNLRLGRTGLFGRRWEQDTHFDLDYHFRHSALPAPGGERQMGELVSRLHSHPIDLRKPPWEVHLIEGVHGNRFALYIKLHPVMFDGFAAMETLRGLFSADRSQRELPPLWARKAPISSAPREGVLSDWPALMRAGRQQLRSGFSPALTWSGVKRVPRSALNNQLTGARRFATQQYAISRLETVATALASSVEDVLYYLIASALRRFFREYNALPGDPLVALVADRSRRDGLVSPLFLPLATQHADRRKRLDSIRRALRIARQQFSVLSASDARAEGTLDVMPYLVRQLAGVDHRMTPLFNLGISSLSLSPTPLFYNGAELDAVFPMPMLLQGGALNIALMRYADSWHVGLCGARDLLPHLQRMAVYMGLSLDELEAMIDEK</sequence>
<evidence type="ECO:0000259" key="10">
    <source>
        <dbReference type="Pfam" id="PF06974"/>
    </source>
</evidence>
<evidence type="ECO:0000256" key="8">
    <source>
        <dbReference type="ARBA" id="ARBA00048109"/>
    </source>
</evidence>
<reference evidence="11 12" key="1">
    <citation type="submission" date="2013-04" db="EMBL/GenBank/DDBJ databases">
        <title>Oceanococcus atlanticus 22II-S10r2 Genome Sequencing.</title>
        <authorList>
            <person name="Lai Q."/>
            <person name="Li G."/>
            <person name="Shao Z."/>
        </authorList>
    </citation>
    <scope>NUCLEOTIDE SEQUENCE [LARGE SCALE GENOMIC DNA]</scope>
    <source>
        <strain evidence="11 12">22II-S10r2</strain>
    </source>
</reference>
<keyword evidence="6" id="KW-0319">Glycerol metabolism</keyword>
<dbReference type="AlphaFoldDB" id="A0A1Y1SEK7"/>
<keyword evidence="5 11" id="KW-0808">Transferase</keyword>
<feature type="domain" description="O-acyltransferase WSD1-like N-terminal" evidence="9">
    <location>
        <begin position="11"/>
        <end position="256"/>
    </location>
</feature>
<dbReference type="EC" id="2.3.1.20" evidence="4"/>
<dbReference type="GO" id="GO:0001666">
    <property type="term" value="P:response to hypoxia"/>
    <property type="evidence" value="ECO:0007669"/>
    <property type="project" value="TreeGrafter"/>
</dbReference>
<evidence type="ECO:0000256" key="2">
    <source>
        <dbReference type="ARBA" id="ARBA00005189"/>
    </source>
</evidence>
<evidence type="ECO:0000256" key="3">
    <source>
        <dbReference type="ARBA" id="ARBA00009587"/>
    </source>
</evidence>
<comment type="pathway">
    <text evidence="1">Glycerolipid metabolism; triacylglycerol biosynthesis.</text>
</comment>
<dbReference type="GO" id="GO:0071731">
    <property type="term" value="P:response to nitric oxide"/>
    <property type="evidence" value="ECO:0007669"/>
    <property type="project" value="TreeGrafter"/>
</dbReference>
<organism evidence="11 12">
    <name type="scientific">Oceanococcus atlanticus</name>
    <dbReference type="NCBI Taxonomy" id="1317117"/>
    <lineage>
        <taxon>Bacteria</taxon>
        <taxon>Pseudomonadati</taxon>
        <taxon>Pseudomonadota</taxon>
        <taxon>Gammaproteobacteria</taxon>
        <taxon>Chromatiales</taxon>
        <taxon>Oceanococcaceae</taxon>
        <taxon>Oceanococcus</taxon>
    </lineage>
</organism>
<dbReference type="EMBL" id="AQQV01000002">
    <property type="protein sequence ID" value="ORE87124.1"/>
    <property type="molecule type" value="Genomic_DNA"/>
</dbReference>
<dbReference type="UniPathway" id="UPA00282"/>
<evidence type="ECO:0000256" key="6">
    <source>
        <dbReference type="ARBA" id="ARBA00022798"/>
    </source>
</evidence>
<feature type="domain" description="O-acyltransferase WSD1 C-terminal" evidence="10">
    <location>
        <begin position="295"/>
        <end position="436"/>
    </location>
</feature>
<dbReference type="PANTHER" id="PTHR31650:SF1">
    <property type="entry name" value="WAX ESTER SYNTHASE_DIACYLGLYCEROL ACYLTRANSFERASE 4-RELATED"/>
    <property type="match status" value="1"/>
</dbReference>
<dbReference type="GO" id="GO:0005886">
    <property type="term" value="C:plasma membrane"/>
    <property type="evidence" value="ECO:0007669"/>
    <property type="project" value="TreeGrafter"/>
</dbReference>
<dbReference type="Proteomes" id="UP000192342">
    <property type="component" value="Unassembled WGS sequence"/>
</dbReference>
<dbReference type="GO" id="GO:0019432">
    <property type="term" value="P:triglyceride biosynthetic process"/>
    <property type="evidence" value="ECO:0007669"/>
    <property type="project" value="UniProtKB-UniPathway"/>
</dbReference>
<accession>A0A1Y1SEK7</accession>
<name>A0A1Y1SEK7_9GAMM</name>
<comment type="pathway">
    <text evidence="2">Lipid metabolism.</text>
</comment>
<comment type="similarity">
    <text evidence="3">Belongs to the long-chain O-acyltransferase family.</text>
</comment>
<dbReference type="SUPFAM" id="SSF52777">
    <property type="entry name" value="CoA-dependent acyltransferases"/>
    <property type="match status" value="1"/>
</dbReference>
<dbReference type="Pfam" id="PF06974">
    <property type="entry name" value="WS_DGAT_C"/>
    <property type="match status" value="1"/>
</dbReference>
<proteinExistence type="inferred from homology"/>
<dbReference type="InterPro" id="IPR045034">
    <property type="entry name" value="O-acyltransferase_WSD1-like"/>
</dbReference>
<evidence type="ECO:0000256" key="7">
    <source>
        <dbReference type="ARBA" id="ARBA00023315"/>
    </source>
</evidence>
<keyword evidence="7 11" id="KW-0012">Acyltransferase</keyword>
<evidence type="ECO:0000256" key="4">
    <source>
        <dbReference type="ARBA" id="ARBA00013244"/>
    </source>
</evidence>
<evidence type="ECO:0000256" key="5">
    <source>
        <dbReference type="ARBA" id="ARBA00022679"/>
    </source>
</evidence>
<evidence type="ECO:0000313" key="11">
    <source>
        <dbReference type="EMBL" id="ORE87124.1"/>
    </source>
</evidence>
<comment type="caution">
    <text evidence="11">The sequence shown here is derived from an EMBL/GenBank/DDBJ whole genome shotgun (WGS) entry which is preliminary data.</text>
</comment>
<dbReference type="InterPro" id="IPR009721">
    <property type="entry name" value="O-acyltransferase_WSD1_C"/>
</dbReference>
<dbReference type="GO" id="GO:0004144">
    <property type="term" value="F:diacylglycerol O-acyltransferase activity"/>
    <property type="evidence" value="ECO:0007669"/>
    <property type="project" value="UniProtKB-EC"/>
</dbReference>
<gene>
    <name evidence="11" type="ORF">ATO7_08792</name>
</gene>
<dbReference type="GO" id="GO:0006071">
    <property type="term" value="P:glycerol metabolic process"/>
    <property type="evidence" value="ECO:0007669"/>
    <property type="project" value="UniProtKB-KW"/>
</dbReference>
<dbReference type="PANTHER" id="PTHR31650">
    <property type="entry name" value="O-ACYLTRANSFERASE (WSD1-LIKE) FAMILY PROTEIN"/>
    <property type="match status" value="1"/>
</dbReference>
<dbReference type="GO" id="GO:0051701">
    <property type="term" value="P:biological process involved in interaction with host"/>
    <property type="evidence" value="ECO:0007669"/>
    <property type="project" value="TreeGrafter"/>
</dbReference>
<evidence type="ECO:0000313" key="12">
    <source>
        <dbReference type="Proteomes" id="UP000192342"/>
    </source>
</evidence>
<dbReference type="InterPro" id="IPR004255">
    <property type="entry name" value="O-acyltransferase_WSD1_N"/>
</dbReference>
<dbReference type="Pfam" id="PF03007">
    <property type="entry name" value="WS_DGAT_cat"/>
    <property type="match status" value="1"/>
</dbReference>
<evidence type="ECO:0000259" key="9">
    <source>
        <dbReference type="Pfam" id="PF03007"/>
    </source>
</evidence>
<protein>
    <recommendedName>
        <fullName evidence="4">diacylglycerol O-acyltransferase</fullName>
        <ecNumber evidence="4">2.3.1.20</ecNumber>
    </recommendedName>
</protein>
<comment type="catalytic activity">
    <reaction evidence="8">
        <text>an acyl-CoA + a 1,2-diacyl-sn-glycerol = a triacyl-sn-glycerol + CoA</text>
        <dbReference type="Rhea" id="RHEA:10868"/>
        <dbReference type="ChEBI" id="CHEBI:17815"/>
        <dbReference type="ChEBI" id="CHEBI:57287"/>
        <dbReference type="ChEBI" id="CHEBI:58342"/>
        <dbReference type="ChEBI" id="CHEBI:64615"/>
        <dbReference type="EC" id="2.3.1.20"/>
    </reaction>
</comment>